<feature type="region of interest" description="Disordered" evidence="3">
    <location>
        <begin position="197"/>
        <end position="234"/>
    </location>
</feature>
<evidence type="ECO:0000313" key="5">
    <source>
        <dbReference type="EMBL" id="KAK6947006.1"/>
    </source>
</evidence>
<sequence length="234" mass="26940">MWSSDDDDDVEALPESVTNYDFVCEREEPISFSVLPVQWSEDETFGGGEKQIFLRGIADDGLRKIYKQVIAWKVDLPCVKPEISVLSKDENWIMLPRPRKIFEEIIGSILITVHCLHFIKYHPKASGRLLWDNMSKVFSLYEVSPSQNDLVDHYNFIADVVKREKALSKSKYVLTFLEEKPEKSKVLEQDLQAKSKSSFIVDDTSDEPREDESKEEQDQFDSICSFCDDGGDLL</sequence>
<comment type="caution">
    <text evidence="5">The sequence shown here is derived from an EMBL/GenBank/DDBJ whole genome shotgun (WGS) entry which is preliminary data.</text>
</comment>
<dbReference type="AlphaFoldDB" id="A0AAN8WFI5"/>
<evidence type="ECO:0000256" key="1">
    <source>
        <dbReference type="ARBA" id="ARBA00004123"/>
    </source>
</evidence>
<dbReference type="EMBL" id="JBAMMX010000001">
    <property type="protein sequence ID" value="KAK6947006.1"/>
    <property type="molecule type" value="Genomic_DNA"/>
</dbReference>
<keyword evidence="6" id="KW-1185">Reference proteome</keyword>
<reference evidence="5 6" key="1">
    <citation type="submission" date="2023-12" db="EMBL/GenBank/DDBJ databases">
        <title>A high-quality genome assembly for Dillenia turbinata (Dilleniales).</title>
        <authorList>
            <person name="Chanderbali A."/>
        </authorList>
    </citation>
    <scope>NUCLEOTIDE SEQUENCE [LARGE SCALE GENOMIC DNA]</scope>
    <source>
        <strain evidence="5">LSX21</strain>
        <tissue evidence="5">Leaf</tissue>
    </source>
</reference>
<evidence type="ECO:0000259" key="4">
    <source>
        <dbReference type="Pfam" id="PF12047"/>
    </source>
</evidence>
<dbReference type="Proteomes" id="UP001370490">
    <property type="component" value="Unassembled WGS sequence"/>
</dbReference>
<organism evidence="5 6">
    <name type="scientific">Dillenia turbinata</name>
    <dbReference type="NCBI Taxonomy" id="194707"/>
    <lineage>
        <taxon>Eukaryota</taxon>
        <taxon>Viridiplantae</taxon>
        <taxon>Streptophyta</taxon>
        <taxon>Embryophyta</taxon>
        <taxon>Tracheophyta</taxon>
        <taxon>Spermatophyta</taxon>
        <taxon>Magnoliopsida</taxon>
        <taxon>eudicotyledons</taxon>
        <taxon>Gunneridae</taxon>
        <taxon>Pentapetalae</taxon>
        <taxon>Dilleniales</taxon>
        <taxon>Dilleniaceae</taxon>
        <taxon>Dillenia</taxon>
    </lineage>
</organism>
<feature type="domain" description="RFTS" evidence="4">
    <location>
        <begin position="16"/>
        <end position="138"/>
    </location>
</feature>
<evidence type="ECO:0000313" key="6">
    <source>
        <dbReference type="Proteomes" id="UP001370490"/>
    </source>
</evidence>
<accession>A0AAN8WFI5</accession>
<comment type="subcellular location">
    <subcellularLocation>
        <location evidence="1">Nucleus</location>
    </subcellularLocation>
</comment>
<protein>
    <submittedName>
        <fullName evidence="5">DNA (Cytosine-5)-methyltransferase 1, replication foci domain</fullName>
    </submittedName>
</protein>
<gene>
    <name evidence="5" type="ORF">RJ641_000479</name>
</gene>
<dbReference type="PANTHER" id="PTHR46235">
    <property type="entry name" value="PHD FINGER-CONTAINING PROTEIN DDB_G0268158"/>
    <property type="match status" value="1"/>
</dbReference>
<keyword evidence="2" id="KW-0539">Nucleus</keyword>
<evidence type="ECO:0000256" key="3">
    <source>
        <dbReference type="SAM" id="MobiDB-lite"/>
    </source>
</evidence>
<dbReference type="PANTHER" id="PTHR46235:SF3">
    <property type="entry name" value="PHD FINGER-CONTAINING PROTEIN DDB_G0268158"/>
    <property type="match status" value="1"/>
</dbReference>
<dbReference type="InterPro" id="IPR022702">
    <property type="entry name" value="Cytosine_MeTrfase1_RFD"/>
</dbReference>
<dbReference type="GO" id="GO:0005634">
    <property type="term" value="C:nucleus"/>
    <property type="evidence" value="ECO:0007669"/>
    <property type="project" value="UniProtKB-SubCell"/>
</dbReference>
<feature type="non-terminal residue" evidence="5">
    <location>
        <position position="234"/>
    </location>
</feature>
<evidence type="ECO:0000256" key="2">
    <source>
        <dbReference type="ARBA" id="ARBA00023242"/>
    </source>
</evidence>
<proteinExistence type="predicted"/>
<name>A0AAN8WFI5_9MAGN</name>
<feature type="compositionally biased region" description="Acidic residues" evidence="3">
    <location>
        <begin position="203"/>
        <end position="219"/>
    </location>
</feature>
<dbReference type="Pfam" id="PF12047">
    <property type="entry name" value="DNMT1-RFD"/>
    <property type="match status" value="1"/>
</dbReference>